<dbReference type="CDD" id="cd07812">
    <property type="entry name" value="SRPBCC"/>
    <property type="match status" value="1"/>
</dbReference>
<dbReference type="Gene3D" id="3.30.530.20">
    <property type="match status" value="1"/>
</dbReference>
<dbReference type="Proteomes" id="UP001596157">
    <property type="component" value="Unassembled WGS sequence"/>
</dbReference>
<dbReference type="Pfam" id="PF10604">
    <property type="entry name" value="Polyketide_cyc2"/>
    <property type="match status" value="1"/>
</dbReference>
<dbReference type="InterPro" id="IPR023393">
    <property type="entry name" value="START-like_dom_sf"/>
</dbReference>
<sequence>MTAIAAEPTARGQVVIDAPVSEVWACVSDPVLMAEFASELVSCKWLSSGAPEVGARFSGSNRNGWRRWTTTCTVVECEPGLRFAYTVRTPFKTLISRWEYEVSSVPEGCLVTETNWLQVPPWFIPFAIMITGEPDRVGLNKANIASTLANLKRYVEEGRS</sequence>
<dbReference type="SUPFAM" id="SSF55961">
    <property type="entry name" value="Bet v1-like"/>
    <property type="match status" value="1"/>
</dbReference>
<reference evidence="2" key="1">
    <citation type="journal article" date="2019" name="Int. J. Syst. Evol. Microbiol.">
        <title>The Global Catalogue of Microorganisms (GCM) 10K type strain sequencing project: providing services to taxonomists for standard genome sequencing and annotation.</title>
        <authorList>
            <consortium name="The Broad Institute Genomics Platform"/>
            <consortium name="The Broad Institute Genome Sequencing Center for Infectious Disease"/>
            <person name="Wu L."/>
            <person name="Ma J."/>
        </authorList>
    </citation>
    <scope>NUCLEOTIDE SEQUENCE [LARGE SCALE GENOMIC DNA]</scope>
    <source>
        <strain evidence="2">CCUG 59778</strain>
    </source>
</reference>
<proteinExistence type="predicted"/>
<accession>A0ABW0EUV2</accession>
<evidence type="ECO:0000313" key="1">
    <source>
        <dbReference type="EMBL" id="MFC5290964.1"/>
    </source>
</evidence>
<name>A0ABW0EUV2_9PSEU</name>
<gene>
    <name evidence="1" type="ORF">ACFPM7_28280</name>
</gene>
<dbReference type="RefSeq" id="WP_378250871.1">
    <property type="nucleotide sequence ID" value="NZ_JBHSKF010000020.1"/>
</dbReference>
<comment type="caution">
    <text evidence="1">The sequence shown here is derived from an EMBL/GenBank/DDBJ whole genome shotgun (WGS) entry which is preliminary data.</text>
</comment>
<evidence type="ECO:0000313" key="2">
    <source>
        <dbReference type="Proteomes" id="UP001596157"/>
    </source>
</evidence>
<organism evidence="1 2">
    <name type="scientific">Actinokineospora guangxiensis</name>
    <dbReference type="NCBI Taxonomy" id="1490288"/>
    <lineage>
        <taxon>Bacteria</taxon>
        <taxon>Bacillati</taxon>
        <taxon>Actinomycetota</taxon>
        <taxon>Actinomycetes</taxon>
        <taxon>Pseudonocardiales</taxon>
        <taxon>Pseudonocardiaceae</taxon>
        <taxon>Actinokineospora</taxon>
    </lineage>
</organism>
<dbReference type="InterPro" id="IPR019587">
    <property type="entry name" value="Polyketide_cyclase/dehydratase"/>
</dbReference>
<dbReference type="EMBL" id="JBHSKF010000020">
    <property type="protein sequence ID" value="MFC5290964.1"/>
    <property type="molecule type" value="Genomic_DNA"/>
</dbReference>
<protein>
    <submittedName>
        <fullName evidence="1">SRPBCC family protein</fullName>
    </submittedName>
</protein>
<keyword evidence="2" id="KW-1185">Reference proteome</keyword>